<dbReference type="HOGENOM" id="CLU_058821_1_0_11"/>
<evidence type="ECO:0000313" key="2">
    <source>
        <dbReference type="EMBL" id="AHI22473.1"/>
    </source>
</evidence>
<dbReference type="STRING" id="1224164.B843_05440"/>
<dbReference type="EMBL" id="CP004353">
    <property type="protein sequence ID" value="AHI22473.1"/>
    <property type="molecule type" value="Genomic_DNA"/>
</dbReference>
<dbReference type="Proteomes" id="UP000019222">
    <property type="component" value="Chromosome"/>
</dbReference>
<evidence type="ECO:0000256" key="1">
    <source>
        <dbReference type="SAM" id="MobiDB-lite"/>
    </source>
</evidence>
<accession>W5Y7K8</accession>
<gene>
    <name evidence="2" type="ORF">B843_05440</name>
</gene>
<reference evidence="2 3" key="1">
    <citation type="submission" date="2013-02" db="EMBL/GenBank/DDBJ databases">
        <title>The complete genome sequence of Corynebacterium vitaeruminis DSM 20294.</title>
        <authorList>
            <person name="Ruckert C."/>
            <person name="Albersmeier A."/>
            <person name="Kalinowski J."/>
        </authorList>
    </citation>
    <scope>NUCLEOTIDE SEQUENCE [LARGE SCALE GENOMIC DNA]</scope>
    <source>
        <strain evidence="3">ATCC 10234</strain>
    </source>
</reference>
<dbReference type="eggNOG" id="COG1540">
    <property type="taxonomic scope" value="Bacteria"/>
</dbReference>
<feature type="compositionally biased region" description="Acidic residues" evidence="1">
    <location>
        <begin position="255"/>
        <end position="264"/>
    </location>
</feature>
<feature type="region of interest" description="Disordered" evidence="1">
    <location>
        <begin position="242"/>
        <end position="264"/>
    </location>
</feature>
<name>W5Y7K8_9CORY</name>
<dbReference type="KEGG" id="cvt:B843_05440"/>
<evidence type="ECO:0000313" key="3">
    <source>
        <dbReference type="Proteomes" id="UP000019222"/>
    </source>
</evidence>
<evidence type="ECO:0008006" key="4">
    <source>
        <dbReference type="Google" id="ProtNLM"/>
    </source>
</evidence>
<organism evidence="2 3">
    <name type="scientific">Corynebacterium vitaeruminis DSM 20294</name>
    <dbReference type="NCBI Taxonomy" id="1224164"/>
    <lineage>
        <taxon>Bacteria</taxon>
        <taxon>Bacillati</taxon>
        <taxon>Actinomycetota</taxon>
        <taxon>Actinomycetes</taxon>
        <taxon>Mycobacteriales</taxon>
        <taxon>Corynebacteriaceae</taxon>
        <taxon>Corynebacterium</taxon>
    </lineage>
</organism>
<dbReference type="PATRIC" id="fig|1224164.3.peg.1086"/>
<dbReference type="RefSeq" id="WP_025252508.1">
    <property type="nucleotide sequence ID" value="NZ_CP004353.1"/>
</dbReference>
<proteinExistence type="predicted"/>
<protein>
    <recommendedName>
        <fullName evidence="4">EcsC family protein</fullName>
    </recommendedName>
</protein>
<keyword evidence="3" id="KW-1185">Reference proteome</keyword>
<dbReference type="AlphaFoldDB" id="W5Y7K8"/>
<sequence length="264" mass="27713">MGLKDRFLPFSATVRDGYEDAIVDVQGSDPSRLAEESGPVGKALILALDKAAHMQSSVIIRYVDWLRSRNKDASPADIQRLLDKHFLSVVTGSGAGAGASSAIPGIGFITGALTVGAESLLFLDAATVYALASAHLRGADIKEPERRKALILIALLGSSGTALVDASIGGSSPAALISRLSMTNLSEINNRMLKIALKRVTKSVRSAWIGKLLPLGIGAVVGSLANRRIAEGVAEHVHTSLGPLPQRFSEPAPEFVEEPSEITS</sequence>